<reference evidence="1 2" key="1">
    <citation type="submission" date="2014-04" db="EMBL/GenBank/DDBJ databases">
        <title>Evolutionary Origins and Diversification of the Mycorrhizal Mutualists.</title>
        <authorList>
            <consortium name="DOE Joint Genome Institute"/>
            <consortium name="Mycorrhizal Genomics Consortium"/>
            <person name="Kohler A."/>
            <person name="Kuo A."/>
            <person name="Nagy L.G."/>
            <person name="Floudas D."/>
            <person name="Copeland A."/>
            <person name="Barry K.W."/>
            <person name="Cichocki N."/>
            <person name="Veneault-Fourrey C."/>
            <person name="LaButti K."/>
            <person name="Lindquist E.A."/>
            <person name="Lipzen A."/>
            <person name="Lundell T."/>
            <person name="Morin E."/>
            <person name="Murat C."/>
            <person name="Riley R."/>
            <person name="Ohm R."/>
            <person name="Sun H."/>
            <person name="Tunlid A."/>
            <person name="Henrissat B."/>
            <person name="Grigoriev I.V."/>
            <person name="Hibbett D.S."/>
            <person name="Martin F."/>
        </authorList>
    </citation>
    <scope>NUCLEOTIDE SEQUENCE [LARGE SCALE GENOMIC DNA]</scope>
    <source>
        <strain evidence="1 2">Koide BX008</strain>
    </source>
</reference>
<proteinExistence type="predicted"/>
<evidence type="ECO:0000313" key="2">
    <source>
        <dbReference type="Proteomes" id="UP000054549"/>
    </source>
</evidence>
<dbReference type="InParanoid" id="A0A0C2WYW1"/>
<dbReference type="HOGENOM" id="CLU_2157735_0_0_1"/>
<accession>A0A0C2WYW1</accession>
<name>A0A0C2WYW1_AMAMK</name>
<dbReference type="AlphaFoldDB" id="A0A0C2WYW1"/>
<organism evidence="1 2">
    <name type="scientific">Amanita muscaria (strain Koide BX008)</name>
    <dbReference type="NCBI Taxonomy" id="946122"/>
    <lineage>
        <taxon>Eukaryota</taxon>
        <taxon>Fungi</taxon>
        <taxon>Dikarya</taxon>
        <taxon>Basidiomycota</taxon>
        <taxon>Agaricomycotina</taxon>
        <taxon>Agaricomycetes</taxon>
        <taxon>Agaricomycetidae</taxon>
        <taxon>Agaricales</taxon>
        <taxon>Pluteineae</taxon>
        <taxon>Amanitaceae</taxon>
        <taxon>Amanita</taxon>
    </lineage>
</organism>
<dbReference type="EMBL" id="KN818282">
    <property type="protein sequence ID" value="KIL61588.1"/>
    <property type="molecule type" value="Genomic_DNA"/>
</dbReference>
<evidence type="ECO:0000313" key="1">
    <source>
        <dbReference type="EMBL" id="KIL61588.1"/>
    </source>
</evidence>
<sequence length="111" mass="12622">MRLGFLYIDIAYVSSEFYDTVHSIRTYHIESMHAFTYRAKTVNITSWYENRSAVAAFNQILCQFLCGFGSKFDNCILCTSENIVSCSGICSWCPVQVTLSNWSFMVRPASG</sequence>
<keyword evidence="2" id="KW-1185">Reference proteome</keyword>
<protein>
    <submittedName>
        <fullName evidence="1">Uncharacterized protein</fullName>
    </submittedName>
</protein>
<dbReference type="Proteomes" id="UP000054549">
    <property type="component" value="Unassembled WGS sequence"/>
</dbReference>
<gene>
    <name evidence="1" type="ORF">M378DRAFT_850406</name>
</gene>